<dbReference type="InterPro" id="IPR051738">
    <property type="entry name" value="SAF_Modulators"/>
</dbReference>
<dbReference type="GeneID" id="125777282"/>
<evidence type="ECO:0000256" key="5">
    <source>
        <dbReference type="SAM" id="MobiDB-lite"/>
    </source>
</evidence>
<dbReference type="PANTHER" id="PTHR15683:SF8">
    <property type="entry name" value="SCAFFOLD ATTACHMENT FACTOR B, ISOFORM B"/>
    <property type="match status" value="1"/>
</dbReference>
<evidence type="ECO:0000313" key="7">
    <source>
        <dbReference type="Proteomes" id="UP001652620"/>
    </source>
</evidence>
<dbReference type="SUPFAM" id="SSF54928">
    <property type="entry name" value="RNA-binding domain, RBD"/>
    <property type="match status" value="1"/>
</dbReference>
<feature type="compositionally biased region" description="Polar residues" evidence="5">
    <location>
        <begin position="267"/>
        <end position="278"/>
    </location>
</feature>
<feature type="compositionally biased region" description="Basic and acidic residues" evidence="5">
    <location>
        <begin position="115"/>
        <end position="127"/>
    </location>
</feature>
<proteinExistence type="predicted"/>
<feature type="region of interest" description="Disordered" evidence="5">
    <location>
        <begin position="212"/>
        <end position="356"/>
    </location>
</feature>
<feature type="compositionally biased region" description="Basic and acidic residues" evidence="5">
    <location>
        <begin position="298"/>
        <end position="322"/>
    </location>
</feature>
<comment type="subcellular location">
    <subcellularLocation>
        <location evidence="1">Nucleus</location>
    </subcellularLocation>
</comment>
<dbReference type="InterPro" id="IPR035979">
    <property type="entry name" value="RBD_domain_sf"/>
</dbReference>
<evidence type="ECO:0000256" key="1">
    <source>
        <dbReference type="ARBA" id="ARBA00004123"/>
    </source>
</evidence>
<feature type="compositionally biased region" description="Basic and acidic residues" evidence="5">
    <location>
        <begin position="243"/>
        <end position="261"/>
    </location>
</feature>
<organism evidence="7 8">
    <name type="scientific">Bactrocera dorsalis</name>
    <name type="common">Oriental fruit fly</name>
    <name type="synonym">Dacus dorsalis</name>
    <dbReference type="NCBI Taxonomy" id="27457"/>
    <lineage>
        <taxon>Eukaryota</taxon>
        <taxon>Metazoa</taxon>
        <taxon>Ecdysozoa</taxon>
        <taxon>Arthropoda</taxon>
        <taxon>Hexapoda</taxon>
        <taxon>Insecta</taxon>
        <taxon>Pterygota</taxon>
        <taxon>Neoptera</taxon>
        <taxon>Endopterygota</taxon>
        <taxon>Diptera</taxon>
        <taxon>Brachycera</taxon>
        <taxon>Muscomorpha</taxon>
        <taxon>Tephritoidea</taxon>
        <taxon>Tephritidae</taxon>
        <taxon>Bactrocera</taxon>
        <taxon>Bactrocera</taxon>
    </lineage>
</organism>
<dbReference type="InterPro" id="IPR000504">
    <property type="entry name" value="RRM_dom"/>
</dbReference>
<gene>
    <name evidence="8" type="primary">LOC125777282</name>
</gene>
<evidence type="ECO:0000259" key="6">
    <source>
        <dbReference type="PROSITE" id="PS50102"/>
    </source>
</evidence>
<dbReference type="RefSeq" id="XP_049307603.1">
    <property type="nucleotide sequence ID" value="XM_049451646.1"/>
</dbReference>
<name>A0ABM3JEG7_BACDO</name>
<feature type="compositionally biased region" description="Basic and acidic residues" evidence="5">
    <location>
        <begin position="97"/>
        <end position="107"/>
    </location>
</feature>
<evidence type="ECO:0000256" key="3">
    <source>
        <dbReference type="ARBA" id="ARBA00023242"/>
    </source>
</evidence>
<accession>A0ABM3JEG7</accession>
<dbReference type="SMART" id="SM00360">
    <property type="entry name" value="RRM"/>
    <property type="match status" value="1"/>
</dbReference>
<reference evidence="8" key="1">
    <citation type="submission" date="2025-08" db="UniProtKB">
        <authorList>
            <consortium name="RefSeq"/>
        </authorList>
    </citation>
    <scope>IDENTIFICATION</scope>
    <source>
        <tissue evidence="8">Adult</tissue>
    </source>
</reference>
<feature type="domain" description="RRM" evidence="6">
    <location>
        <begin position="358"/>
        <end position="433"/>
    </location>
</feature>
<sequence length="505" mass="56810">MVHDNEQMKNIEKMLRLRQCLKGEAARVIQHFQISSKNYEAAWSLLKKKYDNQPILFIVPKLSTTATKLTNAVQKIEHEKLIKIPLLSLSSVEEKTTEIIEKDRKENEAEEESLEELRKPSKTEESHNLISLPAGSHFGEMWDSEVQTKSFGNKDETEVIQYILEDKLRVAEITFKEQGTFNDVNNKMSPLEIEENAKDEIKYLAERDVEVDNGCVSNDDPEGEEENAGESNEKSINVTIGEDEQKLLHDEAPDKKEKCTDAEGDTTGKNSAQKSTKTVAALYDTRTSKSGSSSSKCSKYDDDKSKRKDKKSGDKKDKDISEQKSSSNKSSQKDDKETSSVNISTKSSSTRKQTTPSRNLWISGLSSLTRARDLKTIFSKYGKVIGAKVVTNTGTRCYDYVTMPSSSNASRCIENLHHTELHGRIISVELTKNEISNSTSVAKTRVDKTKIDPVGKADVVTTIWELLIPWQLALKQTDKLKTKRRLQTAITFPAVTFAARENVQN</sequence>
<feature type="compositionally biased region" description="Low complexity" evidence="5">
    <location>
        <begin position="339"/>
        <end position="356"/>
    </location>
</feature>
<dbReference type="Pfam" id="PF00076">
    <property type="entry name" value="RRM_1"/>
    <property type="match status" value="1"/>
</dbReference>
<evidence type="ECO:0000256" key="4">
    <source>
        <dbReference type="PROSITE-ProRule" id="PRU00176"/>
    </source>
</evidence>
<evidence type="ECO:0000256" key="2">
    <source>
        <dbReference type="ARBA" id="ARBA00022884"/>
    </source>
</evidence>
<dbReference type="PROSITE" id="PS50102">
    <property type="entry name" value="RRM"/>
    <property type="match status" value="1"/>
</dbReference>
<keyword evidence="2 4" id="KW-0694">RNA-binding</keyword>
<dbReference type="Gene3D" id="3.30.70.330">
    <property type="match status" value="1"/>
</dbReference>
<feature type="compositionally biased region" description="Acidic residues" evidence="5">
    <location>
        <begin position="219"/>
        <end position="228"/>
    </location>
</feature>
<dbReference type="Proteomes" id="UP001652620">
    <property type="component" value="Chromosome 3"/>
</dbReference>
<evidence type="ECO:0000313" key="8">
    <source>
        <dbReference type="RefSeq" id="XP_049307603.1"/>
    </source>
</evidence>
<feature type="compositionally biased region" description="Low complexity" evidence="5">
    <location>
        <begin position="283"/>
        <end position="297"/>
    </location>
</feature>
<protein>
    <submittedName>
        <fullName evidence="8">SAFB-like transcription modulator</fullName>
    </submittedName>
</protein>
<keyword evidence="3" id="KW-0539">Nucleus</keyword>
<dbReference type="PANTHER" id="PTHR15683">
    <property type="entry name" value="SCAFFOLD ATTACHMENT FACTOR B-RELATED"/>
    <property type="match status" value="1"/>
</dbReference>
<dbReference type="InterPro" id="IPR012677">
    <property type="entry name" value="Nucleotide-bd_a/b_plait_sf"/>
</dbReference>
<feature type="region of interest" description="Disordered" evidence="5">
    <location>
        <begin position="97"/>
        <end position="127"/>
    </location>
</feature>
<dbReference type="Pfam" id="PF03564">
    <property type="entry name" value="DUF1759"/>
    <property type="match status" value="1"/>
</dbReference>
<dbReference type="InterPro" id="IPR005312">
    <property type="entry name" value="DUF1759"/>
</dbReference>
<keyword evidence="7" id="KW-1185">Reference proteome</keyword>